<evidence type="ECO:0000313" key="1">
    <source>
        <dbReference type="EMBL" id="GGZ84713.1"/>
    </source>
</evidence>
<organism evidence="1 2">
    <name type="scientific">Streptomyces echinoruber</name>
    <dbReference type="NCBI Taxonomy" id="68898"/>
    <lineage>
        <taxon>Bacteria</taxon>
        <taxon>Bacillati</taxon>
        <taxon>Actinomycetota</taxon>
        <taxon>Actinomycetes</taxon>
        <taxon>Kitasatosporales</taxon>
        <taxon>Streptomycetaceae</taxon>
        <taxon>Streptomyces</taxon>
    </lineage>
</organism>
<dbReference type="EMBL" id="BMWH01000006">
    <property type="protein sequence ID" value="GGZ84713.1"/>
    <property type="molecule type" value="Genomic_DNA"/>
</dbReference>
<accession>A0A918R2Z1</accession>
<proteinExistence type="predicted"/>
<reference evidence="1" key="1">
    <citation type="journal article" date="2014" name="Int. J. Syst. Evol. Microbiol.">
        <title>Complete genome sequence of Corynebacterium casei LMG S-19264T (=DSM 44701T), isolated from a smear-ripened cheese.</title>
        <authorList>
            <consortium name="US DOE Joint Genome Institute (JGI-PGF)"/>
            <person name="Walter F."/>
            <person name="Albersmeier A."/>
            <person name="Kalinowski J."/>
            <person name="Ruckert C."/>
        </authorList>
    </citation>
    <scope>NUCLEOTIDE SEQUENCE</scope>
    <source>
        <strain evidence="1">JCM 5016</strain>
    </source>
</reference>
<gene>
    <name evidence="1" type="ORF">GCM10010389_23790</name>
</gene>
<protein>
    <submittedName>
        <fullName evidence="1">Uncharacterized protein</fullName>
    </submittedName>
</protein>
<evidence type="ECO:0000313" key="2">
    <source>
        <dbReference type="Proteomes" id="UP000623010"/>
    </source>
</evidence>
<dbReference type="AlphaFoldDB" id="A0A918R2Z1"/>
<reference evidence="1" key="2">
    <citation type="submission" date="2020-09" db="EMBL/GenBank/DDBJ databases">
        <authorList>
            <person name="Sun Q."/>
            <person name="Ohkuma M."/>
        </authorList>
    </citation>
    <scope>NUCLEOTIDE SEQUENCE</scope>
    <source>
        <strain evidence="1">JCM 5016</strain>
    </source>
</reference>
<keyword evidence="2" id="KW-1185">Reference proteome</keyword>
<name>A0A918R2Z1_9ACTN</name>
<sequence length="73" mass="6853">MTGAATGWRGGAARPNAPGAVAGGRAGLGVFAQEPCAVDEARAAGGAGVRMGGSVGFLAGWCGPDAVPVGRTA</sequence>
<dbReference type="Proteomes" id="UP000623010">
    <property type="component" value="Unassembled WGS sequence"/>
</dbReference>
<comment type="caution">
    <text evidence="1">The sequence shown here is derived from an EMBL/GenBank/DDBJ whole genome shotgun (WGS) entry which is preliminary data.</text>
</comment>